<sequence>MRKFTLIELLVVIAIIAILAGMLLPALNQAREKAKSAQCVSNLKQSMTGQQLYADDNKGMMVCYSHDPKDTRYGYFWARLAWGRDADGRNTIKEGGGYISPKVLMCPSSKKNGDWYSTYGMFNDNCTWSEPKPLAEEMGYCFFRLDAENSNSYLLPGRMKKPSSFFVFSDSIIPSGANAGLACYVFRAREAMNGGGMYAQHGSRANVGHADGHVASYSGPEANNSPMKVTYFVTPNLSLMP</sequence>
<dbReference type="InterPro" id="IPR012902">
    <property type="entry name" value="N_methyl_site"/>
</dbReference>
<dbReference type="NCBIfam" id="TIGR02532">
    <property type="entry name" value="IV_pilin_GFxxxE"/>
    <property type="match status" value="1"/>
</dbReference>
<dbReference type="OrthoDB" id="185238at2"/>
<dbReference type="SUPFAM" id="SSF54523">
    <property type="entry name" value="Pili subunits"/>
    <property type="match status" value="1"/>
</dbReference>
<evidence type="ECO:0000313" key="2">
    <source>
        <dbReference type="EMBL" id="PVY44783.1"/>
    </source>
</evidence>
<keyword evidence="1" id="KW-0812">Transmembrane</keyword>
<dbReference type="InterPro" id="IPR045584">
    <property type="entry name" value="Pilin-like"/>
</dbReference>
<dbReference type="AlphaFoldDB" id="A0A2U1B7Y5"/>
<dbReference type="Pfam" id="PF07963">
    <property type="entry name" value="N_methyl"/>
    <property type="match status" value="1"/>
</dbReference>
<comment type="caution">
    <text evidence="2">The sequence shown here is derived from an EMBL/GenBank/DDBJ whole genome shotgun (WGS) entry which is preliminary data.</text>
</comment>
<feature type="transmembrane region" description="Helical" evidence="1">
    <location>
        <begin position="6"/>
        <end position="27"/>
    </location>
</feature>
<keyword evidence="1" id="KW-1133">Transmembrane helix</keyword>
<gene>
    <name evidence="2" type="ORF">C8D82_105112</name>
</gene>
<keyword evidence="1" id="KW-0472">Membrane</keyword>
<evidence type="ECO:0000313" key="3">
    <source>
        <dbReference type="Proteomes" id="UP000245959"/>
    </source>
</evidence>
<evidence type="ECO:0000256" key="1">
    <source>
        <dbReference type="SAM" id="Phobius"/>
    </source>
</evidence>
<proteinExistence type="predicted"/>
<dbReference type="EMBL" id="QEKH01000005">
    <property type="protein sequence ID" value="PVY44783.1"/>
    <property type="molecule type" value="Genomic_DNA"/>
</dbReference>
<protein>
    <submittedName>
        <fullName evidence="2">Prepilin-type N-terminal cleavage/methylation domain-containing protein/prepilin-type processing-associated H-X9-DG protein</fullName>
    </submittedName>
</protein>
<accession>A0A2U1B7Y5</accession>
<reference evidence="2 3" key="1">
    <citation type="submission" date="2018-04" db="EMBL/GenBank/DDBJ databases">
        <title>Genomic Encyclopedia of Type Strains, Phase IV (KMG-IV): sequencing the most valuable type-strain genomes for metagenomic binning, comparative biology and taxonomic classification.</title>
        <authorList>
            <person name="Goeker M."/>
        </authorList>
    </citation>
    <scope>NUCLEOTIDE SEQUENCE [LARGE SCALE GENOMIC DNA]</scope>
    <source>
        <strain evidence="2 3">DSM 14823</strain>
    </source>
</reference>
<dbReference type="GeneID" id="78294430"/>
<organism evidence="2 3">
    <name type="scientific">Victivallis vadensis</name>
    <dbReference type="NCBI Taxonomy" id="172901"/>
    <lineage>
        <taxon>Bacteria</taxon>
        <taxon>Pseudomonadati</taxon>
        <taxon>Lentisphaerota</taxon>
        <taxon>Lentisphaeria</taxon>
        <taxon>Victivallales</taxon>
        <taxon>Victivallaceae</taxon>
        <taxon>Victivallis</taxon>
    </lineage>
</organism>
<dbReference type="Gene3D" id="3.30.700.10">
    <property type="entry name" value="Glycoprotein, Type 4 Pilin"/>
    <property type="match status" value="1"/>
</dbReference>
<dbReference type="PANTHER" id="PTHR30093">
    <property type="entry name" value="GENERAL SECRETION PATHWAY PROTEIN G"/>
    <property type="match status" value="1"/>
</dbReference>
<keyword evidence="3" id="KW-1185">Reference proteome</keyword>
<name>A0A2U1B7Y5_9BACT</name>
<dbReference type="RefSeq" id="WP_116883107.1">
    <property type="nucleotide sequence ID" value="NZ_CABMMC010000040.1"/>
</dbReference>
<dbReference type="Proteomes" id="UP000245959">
    <property type="component" value="Unassembled WGS sequence"/>
</dbReference>